<evidence type="ECO:0000256" key="6">
    <source>
        <dbReference type="ARBA" id="ARBA00022840"/>
    </source>
</evidence>
<feature type="region of interest" description="Disordered" evidence="8">
    <location>
        <begin position="24"/>
        <end position="101"/>
    </location>
</feature>
<dbReference type="Gene3D" id="3.30.200.20">
    <property type="entry name" value="Phosphorylase Kinase, domain 1"/>
    <property type="match status" value="1"/>
</dbReference>
<evidence type="ECO:0000256" key="1">
    <source>
        <dbReference type="ARBA" id="ARBA00022527"/>
    </source>
</evidence>
<dbReference type="GO" id="GO:0005524">
    <property type="term" value="F:ATP binding"/>
    <property type="evidence" value="ECO:0007669"/>
    <property type="project" value="UniProtKB-UniRule"/>
</dbReference>
<dbReference type="PROSITE" id="PS00107">
    <property type="entry name" value="PROTEIN_KINASE_ATP"/>
    <property type="match status" value="1"/>
</dbReference>
<feature type="region of interest" description="Disordered" evidence="8">
    <location>
        <begin position="546"/>
        <end position="653"/>
    </location>
</feature>
<evidence type="ECO:0000256" key="3">
    <source>
        <dbReference type="ARBA" id="ARBA00022679"/>
    </source>
</evidence>
<keyword evidence="5" id="KW-0418">Kinase</keyword>
<dbReference type="InterPro" id="IPR045270">
    <property type="entry name" value="STKc_AGC"/>
</dbReference>
<evidence type="ECO:0000256" key="4">
    <source>
        <dbReference type="ARBA" id="ARBA00022741"/>
    </source>
</evidence>
<organism evidence="10">
    <name type="scientific">Aureoumbra lagunensis</name>
    <dbReference type="NCBI Taxonomy" id="44058"/>
    <lineage>
        <taxon>Eukaryota</taxon>
        <taxon>Sar</taxon>
        <taxon>Stramenopiles</taxon>
        <taxon>Ochrophyta</taxon>
        <taxon>Pelagophyceae</taxon>
        <taxon>Pelagomonadales</taxon>
        <taxon>Aureoumbra</taxon>
    </lineage>
</organism>
<feature type="compositionally biased region" description="Basic and acidic residues" evidence="8">
    <location>
        <begin position="65"/>
        <end position="78"/>
    </location>
</feature>
<feature type="domain" description="Protein kinase" evidence="9">
    <location>
        <begin position="161"/>
        <end position="426"/>
    </location>
</feature>
<dbReference type="AlphaFoldDB" id="A0A7S3JWY2"/>
<dbReference type="Pfam" id="PF00069">
    <property type="entry name" value="Pkinase"/>
    <property type="match status" value="1"/>
</dbReference>
<evidence type="ECO:0000313" key="10">
    <source>
        <dbReference type="EMBL" id="CAE0366130.1"/>
    </source>
</evidence>
<evidence type="ECO:0000256" key="2">
    <source>
        <dbReference type="ARBA" id="ARBA00022553"/>
    </source>
</evidence>
<evidence type="ECO:0000256" key="5">
    <source>
        <dbReference type="ARBA" id="ARBA00022777"/>
    </source>
</evidence>
<keyword evidence="3" id="KW-0808">Transferase</keyword>
<gene>
    <name evidence="10" type="ORF">ALAG00032_LOCUS6874</name>
</gene>
<feature type="region of interest" description="Disordered" evidence="8">
    <location>
        <begin position="513"/>
        <end position="533"/>
    </location>
</feature>
<feature type="compositionally biased region" description="Basic and acidic residues" evidence="8">
    <location>
        <begin position="34"/>
        <end position="47"/>
    </location>
</feature>
<dbReference type="SUPFAM" id="SSF56112">
    <property type="entry name" value="Protein kinase-like (PK-like)"/>
    <property type="match status" value="1"/>
</dbReference>
<evidence type="ECO:0000256" key="8">
    <source>
        <dbReference type="SAM" id="MobiDB-lite"/>
    </source>
</evidence>
<keyword evidence="1" id="KW-0723">Serine/threonine-protein kinase</keyword>
<dbReference type="InterPro" id="IPR011009">
    <property type="entry name" value="Kinase-like_dom_sf"/>
</dbReference>
<feature type="binding site" evidence="7">
    <location>
        <position position="190"/>
    </location>
    <ligand>
        <name>ATP</name>
        <dbReference type="ChEBI" id="CHEBI:30616"/>
    </ligand>
</feature>
<dbReference type="PROSITE" id="PS00108">
    <property type="entry name" value="PROTEIN_KINASE_ST"/>
    <property type="match status" value="1"/>
</dbReference>
<evidence type="ECO:0000259" key="9">
    <source>
        <dbReference type="PROSITE" id="PS50011"/>
    </source>
</evidence>
<dbReference type="InterPro" id="IPR017441">
    <property type="entry name" value="Protein_kinase_ATP_BS"/>
</dbReference>
<feature type="compositionally biased region" description="Low complexity" evidence="8">
    <location>
        <begin position="546"/>
        <end position="566"/>
    </location>
</feature>
<dbReference type="SMART" id="SM00220">
    <property type="entry name" value="S_TKc"/>
    <property type="match status" value="1"/>
</dbReference>
<feature type="compositionally biased region" description="Polar residues" evidence="8">
    <location>
        <begin position="601"/>
        <end position="620"/>
    </location>
</feature>
<keyword evidence="6 7" id="KW-0067">ATP-binding</keyword>
<dbReference type="CDD" id="cd05123">
    <property type="entry name" value="STKc_AGC"/>
    <property type="match status" value="1"/>
</dbReference>
<dbReference type="PROSITE" id="PS50011">
    <property type="entry name" value="PROTEIN_KINASE_DOM"/>
    <property type="match status" value="1"/>
</dbReference>
<dbReference type="GO" id="GO:0004674">
    <property type="term" value="F:protein serine/threonine kinase activity"/>
    <property type="evidence" value="ECO:0007669"/>
    <property type="project" value="UniProtKB-KW"/>
</dbReference>
<name>A0A7S3JWY2_9STRA</name>
<dbReference type="PANTHER" id="PTHR24351">
    <property type="entry name" value="RIBOSOMAL PROTEIN S6 KINASE"/>
    <property type="match status" value="1"/>
</dbReference>
<feature type="compositionally biased region" description="Basic and acidic residues" evidence="8">
    <location>
        <begin position="524"/>
        <end position="533"/>
    </location>
</feature>
<reference evidence="10" key="1">
    <citation type="submission" date="2021-01" db="EMBL/GenBank/DDBJ databases">
        <authorList>
            <person name="Corre E."/>
            <person name="Pelletier E."/>
            <person name="Niang G."/>
            <person name="Scheremetjew M."/>
            <person name="Finn R."/>
            <person name="Kale V."/>
            <person name="Holt S."/>
            <person name="Cochrane G."/>
            <person name="Meng A."/>
            <person name="Brown T."/>
            <person name="Cohen L."/>
        </authorList>
    </citation>
    <scope>NUCLEOTIDE SEQUENCE</scope>
    <source>
        <strain evidence="10">CCMP1510</strain>
    </source>
</reference>
<dbReference type="EMBL" id="HBIJ01009859">
    <property type="protein sequence ID" value="CAE0366130.1"/>
    <property type="molecule type" value="Transcribed_RNA"/>
</dbReference>
<dbReference type="InterPro" id="IPR008271">
    <property type="entry name" value="Ser/Thr_kinase_AS"/>
</dbReference>
<keyword evidence="4 7" id="KW-0547">Nucleotide-binding</keyword>
<dbReference type="FunFam" id="1.10.510.10:FF:000210">
    <property type="entry name" value="Non-specific serine/threonine protein kinase"/>
    <property type="match status" value="1"/>
</dbReference>
<accession>A0A7S3JWY2</accession>
<evidence type="ECO:0000256" key="7">
    <source>
        <dbReference type="PROSITE-ProRule" id="PRU10141"/>
    </source>
</evidence>
<dbReference type="InterPro" id="IPR000719">
    <property type="entry name" value="Prot_kinase_dom"/>
</dbReference>
<proteinExistence type="predicted"/>
<sequence length="653" mass="73859">MSMPWVPNPKAAVWVPNCEIIRTKEEEIVSSPTTKEKDGDAFTQKEESQEEEMESALEIVSLPTTKEKDGDAFTQKEESQEEEMESALEDSEKENMEQQPEVRIAVSIKDEIKRDIVVADTQDFKRSIDEQFKQDENVQKDDDEKKNFAAKEEASRLAKELIVEAEIGVGAFGRVSKVRHIPSGRYYAMKTISKKVLRRKKIVQAEWRLERDVLVKIEPHPYVIELVSAFQTMTSFYLVMKYLPNGELFELLRRRGTFAEDVAAFYAAETALALEHLHANYIIHRDLKPENLLLDKDGHVVVTDFGLAKMFQSHDELHRTLCGTDAYMAPEMVARRSYSYAVDLWSLGILIYEMVTGKTPFLAKDTKELHRKILSEKVKFPSFLNAATIQCLRALLERQVPKRLGAAKGTRFQVGGFDALKQHIFFKRIEWQPLARRESPPPLSLTAQTPLSELQPKFNPRLVADDLLSETNLPSEHDDDSTVADFDFYRDGAFEPISPHLFSDDMQSCYTSLRSTDGSSHIAHRQEEDKEEKEIIKSMLAGLASPTSSQCDISSSCASDSFSQESITPKKPRPPRKRKKKNKDATETSASSEKQQERPTSKNTSIKQNRALSPARSSTADFPRLASIPGSPHLLPHHSAPDLSHLTSLSTGD</sequence>
<dbReference type="Gene3D" id="1.10.510.10">
    <property type="entry name" value="Transferase(Phosphotransferase) domain 1"/>
    <property type="match status" value="1"/>
</dbReference>
<feature type="compositionally biased region" description="Acidic residues" evidence="8">
    <location>
        <begin position="79"/>
        <end position="92"/>
    </location>
</feature>
<protein>
    <recommendedName>
        <fullName evidence="9">Protein kinase domain-containing protein</fullName>
    </recommendedName>
</protein>
<keyword evidence="2" id="KW-0597">Phosphoprotein</keyword>
<feature type="compositionally biased region" description="Basic residues" evidence="8">
    <location>
        <begin position="570"/>
        <end position="582"/>
    </location>
</feature>